<dbReference type="Proteomes" id="UP001172159">
    <property type="component" value="Unassembled WGS sequence"/>
</dbReference>
<feature type="region of interest" description="Disordered" evidence="1">
    <location>
        <begin position="62"/>
        <end position="137"/>
    </location>
</feature>
<name>A0AA40BN73_9PEZI</name>
<dbReference type="EMBL" id="JAUKTV010000005">
    <property type="protein sequence ID" value="KAK0737218.1"/>
    <property type="molecule type" value="Genomic_DNA"/>
</dbReference>
<organism evidence="2 3">
    <name type="scientific">Apiosordaria backusii</name>
    <dbReference type="NCBI Taxonomy" id="314023"/>
    <lineage>
        <taxon>Eukaryota</taxon>
        <taxon>Fungi</taxon>
        <taxon>Dikarya</taxon>
        <taxon>Ascomycota</taxon>
        <taxon>Pezizomycotina</taxon>
        <taxon>Sordariomycetes</taxon>
        <taxon>Sordariomycetidae</taxon>
        <taxon>Sordariales</taxon>
        <taxon>Lasiosphaeriaceae</taxon>
        <taxon>Apiosordaria</taxon>
    </lineage>
</organism>
<feature type="compositionally biased region" description="Basic and acidic residues" evidence="1">
    <location>
        <begin position="126"/>
        <end position="137"/>
    </location>
</feature>
<evidence type="ECO:0000256" key="1">
    <source>
        <dbReference type="SAM" id="MobiDB-lite"/>
    </source>
</evidence>
<keyword evidence="3" id="KW-1185">Reference proteome</keyword>
<feature type="compositionally biased region" description="Acidic residues" evidence="1">
    <location>
        <begin position="115"/>
        <end position="125"/>
    </location>
</feature>
<sequence>MNPEEWKKVWLNSFCVVCNPHPDGNTTSAHPLCLTTKFNWRIDPAILKRVGLGHCVPGANAQSGGQIAEDQSPARDGDVASQPRQNEAGANTLGESCGSDESCAGEQGQSHDEIADQDEQAEPEEDKGLDSGKENEPQEQLKRCSRCNQHFPMSFFKAGINSCKNCRQKEKDARQSLKNQRRCTRCREPLDLGFIGVRCQSCRTRHNNWAKSHPKNMNGKGGGASAGRA</sequence>
<proteinExistence type="predicted"/>
<evidence type="ECO:0000313" key="2">
    <source>
        <dbReference type="EMBL" id="KAK0737218.1"/>
    </source>
</evidence>
<dbReference type="AlphaFoldDB" id="A0AA40BN73"/>
<gene>
    <name evidence="2" type="ORF">B0T21DRAFT_347605</name>
</gene>
<protein>
    <submittedName>
        <fullName evidence="2">Uncharacterized protein</fullName>
    </submittedName>
</protein>
<accession>A0AA40BN73</accession>
<comment type="caution">
    <text evidence="2">The sequence shown here is derived from an EMBL/GenBank/DDBJ whole genome shotgun (WGS) entry which is preliminary data.</text>
</comment>
<reference evidence="2" key="1">
    <citation type="submission" date="2023-06" db="EMBL/GenBank/DDBJ databases">
        <title>Genome-scale phylogeny and comparative genomics of the fungal order Sordariales.</title>
        <authorList>
            <consortium name="Lawrence Berkeley National Laboratory"/>
            <person name="Hensen N."/>
            <person name="Bonometti L."/>
            <person name="Westerberg I."/>
            <person name="Brannstrom I.O."/>
            <person name="Guillou S."/>
            <person name="Cros-Aarteil S."/>
            <person name="Calhoun S."/>
            <person name="Haridas S."/>
            <person name="Kuo A."/>
            <person name="Mondo S."/>
            <person name="Pangilinan J."/>
            <person name="Riley R."/>
            <person name="Labutti K."/>
            <person name="Andreopoulos B."/>
            <person name="Lipzen A."/>
            <person name="Chen C."/>
            <person name="Yanf M."/>
            <person name="Daum C."/>
            <person name="Ng V."/>
            <person name="Clum A."/>
            <person name="Steindorff A."/>
            <person name="Ohm R."/>
            <person name="Martin F."/>
            <person name="Silar P."/>
            <person name="Natvig D."/>
            <person name="Lalanne C."/>
            <person name="Gautier V."/>
            <person name="Ament-Velasquez S.L."/>
            <person name="Kruys A."/>
            <person name="Hutchinson M.I."/>
            <person name="Powell A.J."/>
            <person name="Barry K."/>
            <person name="Miller A.N."/>
            <person name="Grigoriev I.V."/>
            <person name="Debuchy R."/>
            <person name="Gladieux P."/>
            <person name="Thoren M.H."/>
            <person name="Johannesson H."/>
        </authorList>
    </citation>
    <scope>NUCLEOTIDE SEQUENCE</scope>
    <source>
        <strain evidence="2">CBS 540.89</strain>
    </source>
</reference>
<evidence type="ECO:0000313" key="3">
    <source>
        <dbReference type="Proteomes" id="UP001172159"/>
    </source>
</evidence>